<dbReference type="InterPro" id="IPR013320">
    <property type="entry name" value="ConA-like_dom_sf"/>
</dbReference>
<evidence type="ECO:0000313" key="1">
    <source>
        <dbReference type="EMBL" id="GAG25825.1"/>
    </source>
</evidence>
<organism evidence="1">
    <name type="scientific">marine sediment metagenome</name>
    <dbReference type="NCBI Taxonomy" id="412755"/>
    <lineage>
        <taxon>unclassified sequences</taxon>
        <taxon>metagenomes</taxon>
        <taxon>ecological metagenomes</taxon>
    </lineage>
</organism>
<gene>
    <name evidence="1" type="ORF">S01H1_47986</name>
</gene>
<feature type="non-terminal residue" evidence="1">
    <location>
        <position position="262"/>
    </location>
</feature>
<dbReference type="AlphaFoldDB" id="X0W5I1"/>
<sequence>QIGVEDTSYLIFAKGKKKQALLVDEYIPFDYVSYDVEKLISPSAGMIELYYQPNKPLNDGQKHYILYNQRFPENKPFAFDLSAPAIEALITEQGSLRFSFFADAVEREQITLEPGNWYKFTFSWDEVSIKIAINNKPVAKAPRKTKSGTIGQKLYIGSRQQLSYIEKKREYKSRVVYHPEMEPAFCAAGYYDELKIIGPDDKTVLSVPFDGNLVDASGRQGHRIRIAYRSAPALADLDGDGKKDLIAPGGNINRAEGDFHLL</sequence>
<protein>
    <submittedName>
        <fullName evidence="1">Uncharacterized protein</fullName>
    </submittedName>
</protein>
<proteinExistence type="predicted"/>
<name>X0W5I1_9ZZZZ</name>
<feature type="non-terminal residue" evidence="1">
    <location>
        <position position="1"/>
    </location>
</feature>
<dbReference type="EMBL" id="BARS01030794">
    <property type="protein sequence ID" value="GAG25825.1"/>
    <property type="molecule type" value="Genomic_DNA"/>
</dbReference>
<reference evidence="1" key="1">
    <citation type="journal article" date="2014" name="Front. Microbiol.">
        <title>High frequency of phylogenetically diverse reductive dehalogenase-homologous genes in deep subseafloor sedimentary metagenomes.</title>
        <authorList>
            <person name="Kawai M."/>
            <person name="Futagami T."/>
            <person name="Toyoda A."/>
            <person name="Takaki Y."/>
            <person name="Nishi S."/>
            <person name="Hori S."/>
            <person name="Arai W."/>
            <person name="Tsubouchi T."/>
            <person name="Morono Y."/>
            <person name="Uchiyama I."/>
            <person name="Ito T."/>
            <person name="Fujiyama A."/>
            <person name="Inagaki F."/>
            <person name="Takami H."/>
        </authorList>
    </citation>
    <scope>NUCLEOTIDE SEQUENCE</scope>
    <source>
        <strain evidence="1">Expedition CK06-06</strain>
    </source>
</reference>
<comment type="caution">
    <text evidence="1">The sequence shown here is derived from an EMBL/GenBank/DDBJ whole genome shotgun (WGS) entry which is preliminary data.</text>
</comment>
<dbReference type="SUPFAM" id="SSF49899">
    <property type="entry name" value="Concanavalin A-like lectins/glucanases"/>
    <property type="match status" value="1"/>
</dbReference>
<accession>X0W5I1</accession>